<dbReference type="PANTHER" id="PTHR48100:SF62">
    <property type="entry name" value="GLUCOSYL-3-PHOSPHOGLYCERATE PHOSPHATASE"/>
    <property type="match status" value="1"/>
</dbReference>
<comment type="caution">
    <text evidence="3">The sequence shown here is derived from an EMBL/GenBank/DDBJ whole genome shotgun (WGS) entry which is preliminary data.</text>
</comment>
<accession>A0A4Z1CPH0</accession>
<sequence length="235" mass="24978">MGAARLRRDRGARAARGGALVLRPRAPLERLPAHPADPHVTRLVLLRHGRTEWNAAGRYQGHEDVDLSEEGLAQAQSVAPAIAAMSPVALWSSDLSRAATTAAHVGEACGLPVTTDPRLRERHVGVFGGMTAEQIRASHPAEAGEFFAGAGPLDTESEREVEGRMTEALQDLGRIVGAHGTVVAISHGWAIRMAVTSLVGASPTALHGLDNCGWAELVHRGDRWSLLAWNRVATS</sequence>
<dbReference type="EMBL" id="SRRO01000001">
    <property type="protein sequence ID" value="TGN66860.1"/>
    <property type="molecule type" value="Genomic_DNA"/>
</dbReference>
<evidence type="ECO:0000256" key="2">
    <source>
        <dbReference type="PIRSR" id="PIRSR613078-2"/>
    </source>
</evidence>
<dbReference type="GO" id="GO:0016791">
    <property type="term" value="F:phosphatase activity"/>
    <property type="evidence" value="ECO:0007669"/>
    <property type="project" value="TreeGrafter"/>
</dbReference>
<organism evidence="3 4">
    <name type="scientific">Nocardioides eburneiflavus</name>
    <dbReference type="NCBI Taxonomy" id="2518372"/>
    <lineage>
        <taxon>Bacteria</taxon>
        <taxon>Bacillati</taxon>
        <taxon>Actinomycetota</taxon>
        <taxon>Actinomycetes</taxon>
        <taxon>Propionibacteriales</taxon>
        <taxon>Nocardioidaceae</taxon>
        <taxon>Nocardioides</taxon>
    </lineage>
</organism>
<dbReference type="SUPFAM" id="SSF53254">
    <property type="entry name" value="Phosphoglycerate mutase-like"/>
    <property type="match status" value="1"/>
</dbReference>
<dbReference type="SMART" id="SM00855">
    <property type="entry name" value="PGAM"/>
    <property type="match status" value="1"/>
</dbReference>
<dbReference type="Pfam" id="PF00300">
    <property type="entry name" value="His_Phos_1"/>
    <property type="match status" value="1"/>
</dbReference>
<evidence type="ECO:0000256" key="1">
    <source>
        <dbReference type="PIRSR" id="PIRSR613078-1"/>
    </source>
</evidence>
<dbReference type="CDD" id="cd07067">
    <property type="entry name" value="HP_PGM_like"/>
    <property type="match status" value="1"/>
</dbReference>
<dbReference type="InterPro" id="IPR013078">
    <property type="entry name" value="His_Pase_superF_clade-1"/>
</dbReference>
<dbReference type="Gene3D" id="3.40.50.1240">
    <property type="entry name" value="Phosphoglycerate mutase-like"/>
    <property type="match status" value="1"/>
</dbReference>
<dbReference type="InterPro" id="IPR029033">
    <property type="entry name" value="His_PPase_superfam"/>
</dbReference>
<evidence type="ECO:0000313" key="4">
    <source>
        <dbReference type="Proteomes" id="UP000297496"/>
    </source>
</evidence>
<dbReference type="InterPro" id="IPR050275">
    <property type="entry name" value="PGM_Phosphatase"/>
</dbReference>
<dbReference type="Proteomes" id="UP000297496">
    <property type="component" value="Unassembled WGS sequence"/>
</dbReference>
<evidence type="ECO:0000313" key="3">
    <source>
        <dbReference type="EMBL" id="TGN66860.1"/>
    </source>
</evidence>
<feature type="active site" description="Proton donor/acceptor" evidence="1">
    <location>
        <position position="121"/>
    </location>
</feature>
<keyword evidence="4" id="KW-1185">Reference proteome</keyword>
<feature type="binding site" evidence="2">
    <location>
        <begin position="47"/>
        <end position="54"/>
    </location>
    <ligand>
        <name>substrate</name>
    </ligand>
</feature>
<reference evidence="3 4" key="1">
    <citation type="submission" date="2019-04" db="EMBL/GenBank/DDBJ databases">
        <title>Three New Species of Nocardioides, Nocardioides euryhalodurans sp. nov., Nocardioides seonyuensis sp. nov. and Nocardioides eburneoflavus sp. nov. Isolated from Soil.</title>
        <authorList>
            <person name="Roh S.G."/>
            <person name="Lee C."/>
            <person name="Kim M.-K."/>
            <person name="Kim S.B."/>
        </authorList>
    </citation>
    <scope>NUCLEOTIDE SEQUENCE [LARGE SCALE GENOMIC DNA]</scope>
    <source>
        <strain evidence="3 4">MMS17-SY213</strain>
    </source>
</reference>
<protein>
    <submittedName>
        <fullName evidence="3">Histidine phosphatase family protein</fullName>
    </submittedName>
</protein>
<proteinExistence type="predicted"/>
<dbReference type="AlphaFoldDB" id="A0A4Z1CPH0"/>
<dbReference type="GO" id="GO:0005737">
    <property type="term" value="C:cytoplasm"/>
    <property type="evidence" value="ECO:0007669"/>
    <property type="project" value="TreeGrafter"/>
</dbReference>
<feature type="binding site" evidence="2">
    <location>
        <position position="97"/>
    </location>
    <ligand>
        <name>substrate</name>
    </ligand>
</feature>
<feature type="active site" description="Tele-phosphohistidine intermediate" evidence="1">
    <location>
        <position position="48"/>
    </location>
</feature>
<dbReference type="OrthoDB" id="4697614at2"/>
<name>A0A4Z1CPH0_9ACTN</name>
<dbReference type="PANTHER" id="PTHR48100">
    <property type="entry name" value="BROAD-SPECIFICITY PHOSPHATASE YOR283W-RELATED"/>
    <property type="match status" value="1"/>
</dbReference>
<gene>
    <name evidence="3" type="ORF">EXE59_13900</name>
</gene>